<keyword evidence="2" id="KW-1185">Reference proteome</keyword>
<dbReference type="InParanoid" id="D7FNC6"/>
<sequence>MCWQDLFPPPTPTFLELGASAMISKSKTREARKRRPALRRSHLLVAILMSAMTVSVVESNSERRTLMLSAVLRAEGGLPTYGVEFGNAVPVLLMTTRYPTGNTA</sequence>
<evidence type="ECO:0000313" key="1">
    <source>
        <dbReference type="EMBL" id="CBJ30180.1"/>
    </source>
</evidence>
<protein>
    <submittedName>
        <fullName evidence="1">Uncharacterized protein</fullName>
    </submittedName>
</protein>
<name>D7FNC6_ECTSI</name>
<reference evidence="1 2" key="1">
    <citation type="journal article" date="2010" name="Nature">
        <title>The Ectocarpus genome and the independent evolution of multicellularity in brown algae.</title>
        <authorList>
            <person name="Cock J.M."/>
            <person name="Sterck L."/>
            <person name="Rouze P."/>
            <person name="Scornet D."/>
            <person name="Allen A.E."/>
            <person name="Amoutzias G."/>
            <person name="Anthouard V."/>
            <person name="Artiguenave F."/>
            <person name="Aury J.M."/>
            <person name="Badger J.H."/>
            <person name="Beszteri B."/>
            <person name="Billiau K."/>
            <person name="Bonnet E."/>
            <person name="Bothwell J.H."/>
            <person name="Bowler C."/>
            <person name="Boyen C."/>
            <person name="Brownlee C."/>
            <person name="Carrano C.J."/>
            <person name="Charrier B."/>
            <person name="Cho G.Y."/>
            <person name="Coelho S.M."/>
            <person name="Collen J."/>
            <person name="Corre E."/>
            <person name="Da Silva C."/>
            <person name="Delage L."/>
            <person name="Delaroque N."/>
            <person name="Dittami S.M."/>
            <person name="Doulbeau S."/>
            <person name="Elias M."/>
            <person name="Farnham G."/>
            <person name="Gachon C.M."/>
            <person name="Gschloessl B."/>
            <person name="Heesch S."/>
            <person name="Jabbari K."/>
            <person name="Jubin C."/>
            <person name="Kawai H."/>
            <person name="Kimura K."/>
            <person name="Kloareg B."/>
            <person name="Kupper F.C."/>
            <person name="Lang D."/>
            <person name="Le Bail A."/>
            <person name="Leblanc C."/>
            <person name="Lerouge P."/>
            <person name="Lohr M."/>
            <person name="Lopez P.J."/>
            <person name="Martens C."/>
            <person name="Maumus F."/>
            <person name="Michel G."/>
            <person name="Miranda-Saavedra D."/>
            <person name="Morales J."/>
            <person name="Moreau H."/>
            <person name="Motomura T."/>
            <person name="Nagasato C."/>
            <person name="Napoli C.A."/>
            <person name="Nelson D.R."/>
            <person name="Nyvall-Collen P."/>
            <person name="Peters A.F."/>
            <person name="Pommier C."/>
            <person name="Potin P."/>
            <person name="Poulain J."/>
            <person name="Quesneville H."/>
            <person name="Read B."/>
            <person name="Rensing S.A."/>
            <person name="Ritter A."/>
            <person name="Rousvoal S."/>
            <person name="Samanta M."/>
            <person name="Samson G."/>
            <person name="Schroeder D.C."/>
            <person name="Segurens B."/>
            <person name="Strittmatter M."/>
            <person name="Tonon T."/>
            <person name="Tregear J.W."/>
            <person name="Valentin K."/>
            <person name="von Dassow P."/>
            <person name="Yamagishi T."/>
            <person name="Van de Peer Y."/>
            <person name="Wincker P."/>
        </authorList>
    </citation>
    <scope>NUCLEOTIDE SEQUENCE [LARGE SCALE GENOMIC DNA]</scope>
    <source>
        <strain evidence="2">Ec32 / CCAP1310/4</strain>
    </source>
</reference>
<gene>
    <name evidence="1" type="ORF">Esi_0179_0007</name>
</gene>
<dbReference type="Proteomes" id="UP000002630">
    <property type="component" value="Linkage Group LG21"/>
</dbReference>
<evidence type="ECO:0000313" key="2">
    <source>
        <dbReference type="Proteomes" id="UP000002630"/>
    </source>
</evidence>
<dbReference type="AlphaFoldDB" id="D7FNC6"/>
<dbReference type="EMBL" id="FN649746">
    <property type="protein sequence ID" value="CBJ30180.1"/>
    <property type="molecule type" value="Genomic_DNA"/>
</dbReference>
<dbReference type="EMBL" id="FN648283">
    <property type="protein sequence ID" value="CBJ30180.1"/>
    <property type="molecule type" value="Genomic_DNA"/>
</dbReference>
<organism evidence="1 2">
    <name type="scientific">Ectocarpus siliculosus</name>
    <name type="common">Brown alga</name>
    <name type="synonym">Conferva siliculosa</name>
    <dbReference type="NCBI Taxonomy" id="2880"/>
    <lineage>
        <taxon>Eukaryota</taxon>
        <taxon>Sar</taxon>
        <taxon>Stramenopiles</taxon>
        <taxon>Ochrophyta</taxon>
        <taxon>PX clade</taxon>
        <taxon>Phaeophyceae</taxon>
        <taxon>Ectocarpales</taxon>
        <taxon>Ectocarpaceae</taxon>
        <taxon>Ectocarpus</taxon>
    </lineage>
</organism>
<accession>D7FNC6</accession>
<proteinExistence type="predicted"/>